<evidence type="ECO:0000259" key="1">
    <source>
        <dbReference type="Pfam" id="PF13936"/>
    </source>
</evidence>
<gene>
    <name evidence="2" type="ORF">HELGO_WM22611</name>
</gene>
<name>A0A6S6SX91_9BACT</name>
<sequence>MRDYKHLTQEERYHIGALRKVGYKQYEIAKEIGRDAGTISRE</sequence>
<reference evidence="2" key="1">
    <citation type="submission" date="2020-01" db="EMBL/GenBank/DDBJ databases">
        <authorList>
            <person name="Meier V. D."/>
            <person name="Meier V D."/>
        </authorList>
    </citation>
    <scope>NUCLEOTIDE SEQUENCE</scope>
    <source>
        <strain evidence="2">HLG_WM_MAG_12</strain>
    </source>
</reference>
<feature type="domain" description="Transposase IS30-like HTH" evidence="1">
    <location>
        <begin position="4"/>
        <end position="42"/>
    </location>
</feature>
<dbReference type="InterPro" id="IPR025246">
    <property type="entry name" value="IS30-like_HTH"/>
</dbReference>
<evidence type="ECO:0000313" key="2">
    <source>
        <dbReference type="EMBL" id="CAA6813100.1"/>
    </source>
</evidence>
<dbReference type="AlphaFoldDB" id="A0A6S6SX91"/>
<dbReference type="Pfam" id="PF13936">
    <property type="entry name" value="HTH_38"/>
    <property type="match status" value="1"/>
</dbReference>
<accession>A0A6S6SX91</accession>
<organism evidence="2">
    <name type="scientific">uncultured Campylobacterales bacterium</name>
    <dbReference type="NCBI Taxonomy" id="352960"/>
    <lineage>
        <taxon>Bacteria</taxon>
        <taxon>Pseudomonadati</taxon>
        <taxon>Campylobacterota</taxon>
        <taxon>Epsilonproteobacteria</taxon>
        <taxon>Campylobacterales</taxon>
        <taxon>environmental samples</taxon>
    </lineage>
</organism>
<protein>
    <recommendedName>
        <fullName evidence="1">Transposase IS30-like HTH domain-containing protein</fullName>
    </recommendedName>
</protein>
<feature type="non-terminal residue" evidence="2">
    <location>
        <position position="42"/>
    </location>
</feature>
<dbReference type="EMBL" id="CACVAW010000053">
    <property type="protein sequence ID" value="CAA6813100.1"/>
    <property type="molecule type" value="Genomic_DNA"/>
</dbReference>
<dbReference type="Gene3D" id="1.10.10.60">
    <property type="entry name" value="Homeodomain-like"/>
    <property type="match status" value="1"/>
</dbReference>
<proteinExistence type="predicted"/>